<sequence>MANVLFLDKFQKVMKSFDSAELTECIQTREITTNASELMNDSLSLSLAYEALLEEASYIALNDSGEKQFTLYRILKSSDEENILSFETVNFGVDELDNFIIKDVRPNNKALSQVIHQLLHDSGCDWQLGVCEVNRNITSNFYYTSMREALKALQEFGCEFTFAVEITGNTITRKIINCYHKIGKVTNKRFEYGEDVLKIVREKDRTNIVTAIIGRGKGEEVGDGYGRRLEFTDIEWKKSDGKPLDKPKGQNYIEYPAMTAEYGIPSNGKMLPRKTVVVFEDIEDANELLQKTYETLEYYSRPLVQFSTEVLGADAIGNTVTIHRGDRGYHYQTRVFKVVTNYVTGQVQAGLGDNLNATSINRQVSNVQNNISDLDQNKMGFYESTEIGKYQDDIMRGAGKNGGSIYLVNGIEAGESKSREPYEQVFMDGPKISESQHFMVQNNKGISFKQCKKGQWKTIQDVHKGAFRTAWSMDGIFNAEFIRAGILSGILIQGSVIKTADKNNKYQVIMDKGRLAFEEYKKATNLSDAHGKKLTEFAVNFNKDTGKVRGTSIVQQPGYIFSIESGTPQLSRAVFVVPENSTYDNRKLEMYGDISITGRLFLNGQEVVAGGGGGGGEGEFPPELTTDQEKNAWIVWQFLKSKGYTEQAAAGILGNMDQESGVMPDTEQVGGPAYGLVQWDGSAYPLVPPATWNGREYVQNLMRAAGISGDYKIVKTQSQLLEWCMFNGQYIPTSSYSYSVAQFKGLTDIATATTAFEANFERPEITHPERIQLAIKWYDKLHGLKPPTPSGSLKEQLDKFYNSYKGRYVQNGQCVGLTTAWMATLTANKYGMTPWNSQSTNPDGSPTSGNPRWNYEINIGDGVSAATIGTFAPPPGWTKIIPQKAEDCKAGDIFYVGTDSGIPTGHTGVVLEDGKNGQVPTLEQNFLGCPVKRFDGGASSSWGLYNWFCIWRKTT</sequence>
<accession>A0A1I4GH21</accession>
<protein>
    <submittedName>
        <fullName evidence="3">Phage minor structural protein, N-terminal region</fullName>
    </submittedName>
</protein>
<proteinExistence type="predicted"/>
<dbReference type="RefSeq" id="WP_074750916.1">
    <property type="nucleotide sequence ID" value="NZ_FOTJ01000004.1"/>
</dbReference>
<evidence type="ECO:0000259" key="2">
    <source>
        <dbReference type="Pfam" id="PF18013"/>
    </source>
</evidence>
<dbReference type="InterPro" id="IPR041219">
    <property type="entry name" value="Phage_lysozyme2"/>
</dbReference>
<dbReference type="Pfam" id="PF18013">
    <property type="entry name" value="Phage_lysozyme2"/>
    <property type="match status" value="1"/>
</dbReference>
<dbReference type="Gene3D" id="3.90.1720.60">
    <property type="match status" value="1"/>
</dbReference>
<dbReference type="Gene3D" id="1.10.530.10">
    <property type="match status" value="1"/>
</dbReference>
<dbReference type="OrthoDB" id="9805070at2"/>
<evidence type="ECO:0000313" key="4">
    <source>
        <dbReference type="Proteomes" id="UP000181969"/>
    </source>
</evidence>
<dbReference type="Pfam" id="PF06605">
    <property type="entry name" value="Prophage_tail"/>
    <property type="match status" value="1"/>
</dbReference>
<dbReference type="InterPro" id="IPR010572">
    <property type="entry name" value="Tail_dom"/>
</dbReference>
<dbReference type="NCBIfam" id="TIGR01665">
    <property type="entry name" value="put_anti_recept"/>
    <property type="match status" value="1"/>
</dbReference>
<name>A0A1I4GH21_9LACT</name>
<feature type="domain" description="Phage tail lysozyme" evidence="2">
    <location>
        <begin position="630"/>
        <end position="781"/>
    </location>
</feature>
<gene>
    <name evidence="3" type="ORF">SAMN05216438_10441</name>
</gene>
<dbReference type="Proteomes" id="UP000181969">
    <property type="component" value="Unassembled WGS sequence"/>
</dbReference>
<dbReference type="InterPro" id="IPR007119">
    <property type="entry name" value="Phage_tail_spike_N"/>
</dbReference>
<dbReference type="EMBL" id="FOTJ01000004">
    <property type="protein sequence ID" value="SFL29338.1"/>
    <property type="molecule type" value="Genomic_DNA"/>
</dbReference>
<evidence type="ECO:0000313" key="3">
    <source>
        <dbReference type="EMBL" id="SFL29338.1"/>
    </source>
</evidence>
<reference evidence="3 4" key="1">
    <citation type="submission" date="2016-10" db="EMBL/GenBank/DDBJ databases">
        <authorList>
            <person name="de Groot N.N."/>
        </authorList>
    </citation>
    <scope>NUCLEOTIDE SEQUENCE [LARGE SCALE GENOMIC DNA]</scope>
    <source>
        <strain evidence="3 4">M79</strain>
    </source>
</reference>
<evidence type="ECO:0000259" key="1">
    <source>
        <dbReference type="Pfam" id="PF06605"/>
    </source>
</evidence>
<organism evidence="3 4">
    <name type="scientific">Lactococcus garvieae</name>
    <dbReference type="NCBI Taxonomy" id="1363"/>
    <lineage>
        <taxon>Bacteria</taxon>
        <taxon>Bacillati</taxon>
        <taxon>Bacillota</taxon>
        <taxon>Bacilli</taxon>
        <taxon>Lactobacillales</taxon>
        <taxon>Streptococcaceae</taxon>
        <taxon>Lactococcus</taxon>
    </lineage>
</organism>
<feature type="domain" description="Tail spike" evidence="1">
    <location>
        <begin position="96"/>
        <end position="341"/>
    </location>
</feature>
<dbReference type="AlphaFoldDB" id="A0A1I4GH21"/>